<evidence type="ECO:0000256" key="7">
    <source>
        <dbReference type="RuleBase" id="RU361140"/>
    </source>
</evidence>
<evidence type="ECO:0000256" key="1">
    <source>
        <dbReference type="ARBA" id="ARBA00001526"/>
    </source>
</evidence>
<dbReference type="Pfam" id="PF00905">
    <property type="entry name" value="Transpeptidase"/>
    <property type="match status" value="1"/>
</dbReference>
<comment type="caution">
    <text evidence="10">The sequence shown here is derived from an EMBL/GenBank/DDBJ whole genome shotgun (WGS) entry which is preliminary data.</text>
</comment>
<evidence type="ECO:0000256" key="2">
    <source>
        <dbReference type="ARBA" id="ARBA00007898"/>
    </source>
</evidence>
<dbReference type="InterPro" id="IPR001460">
    <property type="entry name" value="PCN-bd_Tpept"/>
</dbReference>
<reference evidence="10 11" key="1">
    <citation type="submission" date="2023-08" db="EMBL/GenBank/DDBJ databases">
        <title>Whole-genome sequencing of halo(alkali)philic microorganisms from hypersaline lakes.</title>
        <authorList>
            <person name="Sorokin D.Y."/>
            <person name="Abbas B."/>
            <person name="Merkel A.Y."/>
        </authorList>
    </citation>
    <scope>NUCLEOTIDE SEQUENCE [LARGE SCALE GENOMIC DNA]</scope>
    <source>
        <strain evidence="10 11">AB-CW4</strain>
    </source>
</reference>
<comment type="similarity">
    <text evidence="2 7">Belongs to the class-D beta-lactamase family.</text>
</comment>
<evidence type="ECO:0000256" key="3">
    <source>
        <dbReference type="ARBA" id="ARBA00012865"/>
    </source>
</evidence>
<feature type="chain" id="PRO_5045684978" description="Beta-lactamase" evidence="8">
    <location>
        <begin position="19"/>
        <end position="260"/>
    </location>
</feature>
<dbReference type="SUPFAM" id="SSF56601">
    <property type="entry name" value="beta-lactamase/transpeptidase-like"/>
    <property type="match status" value="1"/>
</dbReference>
<dbReference type="InterPro" id="IPR002137">
    <property type="entry name" value="Beta-lactam_class-D_AS"/>
</dbReference>
<feature type="signal peptide" evidence="8">
    <location>
        <begin position="1"/>
        <end position="18"/>
    </location>
</feature>
<evidence type="ECO:0000313" key="10">
    <source>
        <dbReference type="EMBL" id="MDQ2070655.1"/>
    </source>
</evidence>
<dbReference type="NCBIfam" id="NF012161">
    <property type="entry name" value="bla_class_D_main"/>
    <property type="match status" value="1"/>
</dbReference>
<evidence type="ECO:0000256" key="6">
    <source>
        <dbReference type="ARBA" id="ARBA00023251"/>
    </source>
</evidence>
<organism evidence="10 11">
    <name type="scientific">Natronospira bacteriovora</name>
    <dbReference type="NCBI Taxonomy" id="3069753"/>
    <lineage>
        <taxon>Bacteria</taxon>
        <taxon>Pseudomonadati</taxon>
        <taxon>Pseudomonadota</taxon>
        <taxon>Gammaproteobacteria</taxon>
        <taxon>Natronospirales</taxon>
        <taxon>Natronospiraceae</taxon>
        <taxon>Natronospira</taxon>
    </lineage>
</organism>
<gene>
    <name evidence="10" type="primary">blaOXA</name>
    <name evidence="10" type="ORF">RBH19_12310</name>
</gene>
<keyword evidence="6 7" id="KW-0046">Antibiotic resistance</keyword>
<feature type="domain" description="Penicillin-binding protein transpeptidase" evidence="9">
    <location>
        <begin position="38"/>
        <end position="243"/>
    </location>
</feature>
<comment type="catalytic activity">
    <reaction evidence="1 7">
        <text>a beta-lactam + H2O = a substituted beta-amino acid</text>
        <dbReference type="Rhea" id="RHEA:20401"/>
        <dbReference type="ChEBI" id="CHEBI:15377"/>
        <dbReference type="ChEBI" id="CHEBI:35627"/>
        <dbReference type="ChEBI" id="CHEBI:140347"/>
        <dbReference type="EC" id="3.5.2.6"/>
    </reaction>
</comment>
<dbReference type="PROSITE" id="PS00337">
    <property type="entry name" value="BETA_LACTAMASE_D"/>
    <property type="match status" value="1"/>
</dbReference>
<dbReference type="Gene3D" id="3.40.710.10">
    <property type="entry name" value="DD-peptidase/beta-lactamase superfamily"/>
    <property type="match status" value="1"/>
</dbReference>
<name>A0ABU0W9E9_9GAMM</name>
<keyword evidence="11" id="KW-1185">Reference proteome</keyword>
<evidence type="ECO:0000256" key="5">
    <source>
        <dbReference type="ARBA" id="ARBA00022801"/>
    </source>
</evidence>
<dbReference type="EMBL" id="JAVDDT010000009">
    <property type="protein sequence ID" value="MDQ2070655.1"/>
    <property type="molecule type" value="Genomic_DNA"/>
</dbReference>
<proteinExistence type="inferred from homology"/>
<evidence type="ECO:0000256" key="8">
    <source>
        <dbReference type="SAM" id="SignalP"/>
    </source>
</evidence>
<sequence length="260" mass="28407">MKKLLVALIFSIGLSACASGWKESAEIEGLFRDAEATGTFVLLDAGTGKLTGYNRSRAKTRFVPASTFKIPNSLIGLSAGAVKSVDEVLPYGGQTQVIKAWEMDMGLREAITMSNVPVYQELARRIGVDSMRDNLANLNFGNNDIGARVDRFWLDGPLQISAIEQASFLSRLARNQLPVSAEVQSAVREIVLLEQGEGWRLYGKTGWENAPEPGVGWWVGWVEKEDNLFPFAMNMDIHQASDAGKRVELGMASLKALGVL</sequence>
<protein>
    <recommendedName>
        <fullName evidence="3 7">Beta-lactamase</fullName>
        <ecNumber evidence="3 7">3.5.2.6</ecNumber>
    </recommendedName>
</protein>
<dbReference type="InterPro" id="IPR012338">
    <property type="entry name" value="Beta-lactam/transpept-like"/>
</dbReference>
<dbReference type="PROSITE" id="PS51257">
    <property type="entry name" value="PROKAR_LIPOPROTEIN"/>
    <property type="match status" value="1"/>
</dbReference>
<evidence type="ECO:0000256" key="4">
    <source>
        <dbReference type="ARBA" id="ARBA00022729"/>
    </source>
</evidence>
<dbReference type="GO" id="GO:0008800">
    <property type="term" value="F:beta-lactamase activity"/>
    <property type="evidence" value="ECO:0007669"/>
    <property type="project" value="UniProtKB-EC"/>
</dbReference>
<evidence type="ECO:0000313" key="11">
    <source>
        <dbReference type="Proteomes" id="UP001239019"/>
    </source>
</evidence>
<keyword evidence="4 8" id="KW-0732">Signal</keyword>
<evidence type="ECO:0000259" key="9">
    <source>
        <dbReference type="Pfam" id="PF00905"/>
    </source>
</evidence>
<keyword evidence="5 7" id="KW-0378">Hydrolase</keyword>
<accession>A0ABU0W9E9</accession>
<dbReference type="Proteomes" id="UP001239019">
    <property type="component" value="Unassembled WGS sequence"/>
</dbReference>
<dbReference type="RefSeq" id="WP_306729154.1">
    <property type="nucleotide sequence ID" value="NZ_JAVDDT010000009.1"/>
</dbReference>
<dbReference type="EC" id="3.5.2.6" evidence="3 7"/>